<dbReference type="OrthoDB" id="964220at2"/>
<dbReference type="AlphaFoldDB" id="A0A1I2HVK3"/>
<name>A0A1I2HVK3_9BACT</name>
<dbReference type="Proteomes" id="UP000198598">
    <property type="component" value="Unassembled WGS sequence"/>
</dbReference>
<dbReference type="Pfam" id="PF14730">
    <property type="entry name" value="DUF4468"/>
    <property type="match status" value="1"/>
</dbReference>
<organism evidence="3 4">
    <name type="scientific">Spirosoma endophyticum</name>
    <dbReference type="NCBI Taxonomy" id="662367"/>
    <lineage>
        <taxon>Bacteria</taxon>
        <taxon>Pseudomonadati</taxon>
        <taxon>Bacteroidota</taxon>
        <taxon>Cytophagia</taxon>
        <taxon>Cytophagales</taxon>
        <taxon>Cytophagaceae</taxon>
        <taxon>Spirosoma</taxon>
    </lineage>
</organism>
<keyword evidence="1" id="KW-0732">Signal</keyword>
<evidence type="ECO:0000313" key="3">
    <source>
        <dbReference type="EMBL" id="SFF32766.1"/>
    </source>
</evidence>
<reference evidence="3 4" key="1">
    <citation type="submission" date="2016-10" db="EMBL/GenBank/DDBJ databases">
        <authorList>
            <person name="de Groot N.N."/>
        </authorList>
    </citation>
    <scope>NUCLEOTIDE SEQUENCE [LARGE SCALE GENOMIC DNA]</scope>
    <source>
        <strain evidence="3 4">DSM 26130</strain>
    </source>
</reference>
<evidence type="ECO:0000259" key="2">
    <source>
        <dbReference type="Pfam" id="PF14730"/>
    </source>
</evidence>
<feature type="chain" id="PRO_5011646986" description="DUF4468 domain-containing protein" evidence="1">
    <location>
        <begin position="20"/>
        <end position="177"/>
    </location>
</feature>
<dbReference type="EMBL" id="FOLQ01000048">
    <property type="protein sequence ID" value="SFF32766.1"/>
    <property type="molecule type" value="Genomic_DNA"/>
</dbReference>
<dbReference type="Gene3D" id="3.30.530.80">
    <property type="match status" value="1"/>
</dbReference>
<feature type="domain" description="DUF4468" evidence="2">
    <location>
        <begin position="43"/>
        <end position="129"/>
    </location>
</feature>
<evidence type="ECO:0000313" key="4">
    <source>
        <dbReference type="Proteomes" id="UP000198598"/>
    </source>
</evidence>
<feature type="signal peptide" evidence="1">
    <location>
        <begin position="1"/>
        <end position="19"/>
    </location>
</feature>
<evidence type="ECO:0000256" key="1">
    <source>
        <dbReference type="SAM" id="SignalP"/>
    </source>
</evidence>
<dbReference type="RefSeq" id="WP_093835125.1">
    <property type="nucleotide sequence ID" value="NZ_FOLQ01000048.1"/>
</dbReference>
<protein>
    <recommendedName>
        <fullName evidence="2">DUF4468 domain-containing protein</fullName>
    </recommendedName>
</protein>
<keyword evidence="4" id="KW-1185">Reference proteome</keyword>
<proteinExistence type="predicted"/>
<gene>
    <name evidence="3" type="ORF">SAMN05216167_14811</name>
</gene>
<sequence length="177" mass="19669">MLKPLYFLVSLLLTLPVIAQKSVVQDDKLNGIIPLDSEGKPAYQVNNNVEGATKDELFKRARKWFVKTYNAPQDVLQVNDSSSGVLTGTGSQRTPVKYQGLDWQGNMEHTLSVKVKEGKYQISLTDLKVEGNPLQSYQLPNAAQNQAPYTALYRAIDQHNRSLIASLEKALATSTDF</sequence>
<dbReference type="InterPro" id="IPR027823">
    <property type="entry name" value="DUF4468"/>
</dbReference>
<accession>A0A1I2HVK3</accession>